<evidence type="ECO:0000313" key="3">
    <source>
        <dbReference type="Proteomes" id="UP001642464"/>
    </source>
</evidence>
<dbReference type="Proteomes" id="UP001642464">
    <property type="component" value="Unassembled WGS sequence"/>
</dbReference>
<gene>
    <name evidence="2" type="ORF">SCF082_LOCUS3270</name>
</gene>
<evidence type="ECO:0000313" key="2">
    <source>
        <dbReference type="EMBL" id="CAK8992912.1"/>
    </source>
</evidence>
<evidence type="ECO:0000256" key="1">
    <source>
        <dbReference type="SAM" id="MobiDB-lite"/>
    </source>
</evidence>
<proteinExistence type="predicted"/>
<dbReference type="SUPFAM" id="SSF46458">
    <property type="entry name" value="Globin-like"/>
    <property type="match status" value="1"/>
</dbReference>
<reference evidence="2 3" key="1">
    <citation type="submission" date="2024-02" db="EMBL/GenBank/DDBJ databases">
        <authorList>
            <person name="Chen Y."/>
            <person name="Shah S."/>
            <person name="Dougan E. K."/>
            <person name="Thang M."/>
            <person name="Chan C."/>
        </authorList>
    </citation>
    <scope>NUCLEOTIDE SEQUENCE [LARGE SCALE GENOMIC DNA]</scope>
</reference>
<accession>A0ABP0HTB0</accession>
<comment type="caution">
    <text evidence="2">The sequence shown here is derived from an EMBL/GenBank/DDBJ whole genome shotgun (WGS) entry which is preliminary data.</text>
</comment>
<name>A0ABP0HTB0_9DINO</name>
<organism evidence="2 3">
    <name type="scientific">Durusdinium trenchii</name>
    <dbReference type="NCBI Taxonomy" id="1381693"/>
    <lineage>
        <taxon>Eukaryota</taxon>
        <taxon>Sar</taxon>
        <taxon>Alveolata</taxon>
        <taxon>Dinophyceae</taxon>
        <taxon>Suessiales</taxon>
        <taxon>Symbiodiniaceae</taxon>
        <taxon>Durusdinium</taxon>
    </lineage>
</organism>
<protein>
    <submittedName>
        <fullName evidence="2">Uncharacterized protein</fullName>
    </submittedName>
</protein>
<feature type="region of interest" description="Disordered" evidence="1">
    <location>
        <begin position="1"/>
        <end position="35"/>
    </location>
</feature>
<dbReference type="EMBL" id="CAXAMM010001669">
    <property type="protein sequence ID" value="CAK8992912.1"/>
    <property type="molecule type" value="Genomic_DNA"/>
</dbReference>
<dbReference type="InterPro" id="IPR009050">
    <property type="entry name" value="Globin-like_sf"/>
</dbReference>
<sequence>MGSLEADGLVSWDESGGSVAPTDSPSVKESGNEDEDYELLEVDGSKFQEMALSEEVVTAMQAVWAKWIEQCGTKEIAGDAFCTMLFDTAPSLQTSFRSPKAVLSMLYMNAFSQVVVLLDQPSLLKREIEVALVFNYNFPLTAEVREWLSQRSTPSPPLEVRAFRSASQDGTAKSCHRL</sequence>
<keyword evidence="3" id="KW-1185">Reference proteome</keyword>